<evidence type="ECO:0000313" key="3">
    <source>
        <dbReference type="EMBL" id="HGT38703.1"/>
    </source>
</evidence>
<accession>A0A7C4QN87</accession>
<dbReference type="AlphaFoldDB" id="A0A7C4QN87"/>
<gene>
    <name evidence="3" type="ORF">ENS64_05500</name>
</gene>
<reference evidence="3" key="1">
    <citation type="journal article" date="2020" name="mSystems">
        <title>Genome- and Community-Level Interaction Insights into Carbon Utilization and Element Cycling Functions of Hydrothermarchaeota in Hydrothermal Sediment.</title>
        <authorList>
            <person name="Zhou Z."/>
            <person name="Liu Y."/>
            <person name="Xu W."/>
            <person name="Pan J."/>
            <person name="Luo Z.H."/>
            <person name="Li M."/>
        </authorList>
    </citation>
    <scope>NUCLEOTIDE SEQUENCE [LARGE SCALE GENOMIC DNA]</scope>
    <source>
        <strain evidence="3">SpSt-508</strain>
    </source>
</reference>
<keyword evidence="2" id="KW-0812">Transmembrane</keyword>
<dbReference type="EMBL" id="DSVQ01000011">
    <property type="protein sequence ID" value="HGT38703.1"/>
    <property type="molecule type" value="Genomic_DNA"/>
</dbReference>
<keyword evidence="2" id="KW-0472">Membrane</keyword>
<organism evidence="3">
    <name type="scientific">Schlesneria paludicola</name>
    <dbReference type="NCBI Taxonomy" id="360056"/>
    <lineage>
        <taxon>Bacteria</taxon>
        <taxon>Pseudomonadati</taxon>
        <taxon>Planctomycetota</taxon>
        <taxon>Planctomycetia</taxon>
        <taxon>Planctomycetales</taxon>
        <taxon>Planctomycetaceae</taxon>
        <taxon>Schlesneria</taxon>
    </lineage>
</organism>
<name>A0A7C4QN87_9PLAN</name>
<feature type="compositionally biased region" description="Basic residues" evidence="1">
    <location>
        <begin position="60"/>
        <end position="71"/>
    </location>
</feature>
<feature type="region of interest" description="Disordered" evidence="1">
    <location>
        <begin position="41"/>
        <end position="71"/>
    </location>
</feature>
<sequence>MATPYAVECPICFTPLKLKARPKPGARLRCPACHEVFCPEGDQDTGHPPEDESPVERSHSTQRKSKPKGKAARSRAVSWQVPVLVGGAVLLLVGLGVGLFLLRDKLFKEGFGPTVDLAYCQLPSRSFTYELRPAEFLNAPALPADLRQSPHLVEASQALRPMIGAELHELASIELQIALADAVLPPVEGRPNAPRPAAGLMVLTALKPLTRPGAPPQLIEGIRCYPVYEEGTTPQPNDIRADTLFFANPTTAVLGNQAVIRQILQQWKAAAAKPPTRPSAEGATAYLLIDEAPVREGLTQLQRMLSSNPLLAQGNAGAEVQQISQQLLAHSPRVSFSAHMQSQITWTAAVHGQDASATAQLHGLLETIRQKALEQVTGMSAFAAFLPPEAQTQLNLAKQALSTPFQMAGDRVSILINFAPEMQSQALEMLVNAFPPLGKLRVGTAGGVSQTAATTTSPGMSP</sequence>
<keyword evidence="2" id="KW-1133">Transmembrane helix</keyword>
<feature type="compositionally biased region" description="Basic and acidic residues" evidence="1">
    <location>
        <begin position="44"/>
        <end position="59"/>
    </location>
</feature>
<comment type="caution">
    <text evidence="3">The sequence shown here is derived from an EMBL/GenBank/DDBJ whole genome shotgun (WGS) entry which is preliminary data.</text>
</comment>
<proteinExistence type="predicted"/>
<evidence type="ECO:0000256" key="1">
    <source>
        <dbReference type="SAM" id="MobiDB-lite"/>
    </source>
</evidence>
<feature type="transmembrane region" description="Helical" evidence="2">
    <location>
        <begin position="83"/>
        <end position="102"/>
    </location>
</feature>
<evidence type="ECO:0008006" key="4">
    <source>
        <dbReference type="Google" id="ProtNLM"/>
    </source>
</evidence>
<evidence type="ECO:0000256" key="2">
    <source>
        <dbReference type="SAM" id="Phobius"/>
    </source>
</evidence>
<protein>
    <recommendedName>
        <fullName evidence="4">Zinc finger/thioredoxin putative domain-containing protein</fullName>
    </recommendedName>
</protein>